<dbReference type="EMBL" id="CGCX01002515">
    <property type="protein sequence ID" value="CFS12866.1"/>
    <property type="molecule type" value="Genomic_DNA"/>
</dbReference>
<evidence type="ECO:0000313" key="4">
    <source>
        <dbReference type="Proteomes" id="UP000046680"/>
    </source>
</evidence>
<proteinExistence type="predicted"/>
<dbReference type="Proteomes" id="UP000039021">
    <property type="component" value="Unassembled WGS sequence"/>
</dbReference>
<evidence type="ECO:0000313" key="2">
    <source>
        <dbReference type="EMBL" id="COY39794.1"/>
    </source>
</evidence>
<evidence type="ECO:0000313" key="1">
    <source>
        <dbReference type="EMBL" id="CFS12866.1"/>
    </source>
</evidence>
<accession>A0A654U740</accession>
<reference evidence="3 4" key="1">
    <citation type="submission" date="2015-03" db="EMBL/GenBank/DDBJ databases">
        <authorList>
            <consortium name="Pathogen Informatics"/>
        </authorList>
    </citation>
    <scope>NUCLEOTIDE SEQUENCE [LARGE SCALE GENOMIC DNA]</scope>
    <source>
        <strain evidence="1 4">C09601061</strain>
        <strain evidence="3">N09902308</strain>
    </source>
</reference>
<gene>
    <name evidence="1" type="ORF">ERS007657_04156</name>
    <name evidence="2" type="ORF">ERS007739_02543</name>
</gene>
<dbReference type="EMBL" id="CSBK01001182">
    <property type="protein sequence ID" value="COY39794.1"/>
    <property type="molecule type" value="Genomic_DNA"/>
</dbReference>
<reference evidence="2" key="2">
    <citation type="submission" date="2015-03" db="EMBL/GenBank/DDBJ databases">
        <authorList>
            <consortium name="Pathogen Informatics"/>
            <person name="Murphy D."/>
        </authorList>
    </citation>
    <scope>NUCLEOTIDE SEQUENCE</scope>
    <source>
        <strain evidence="2">N09902308</strain>
    </source>
</reference>
<dbReference type="Proteomes" id="UP000046680">
    <property type="component" value="Unassembled WGS sequence"/>
</dbReference>
<sequence>MQSGLAFSSSMVSFSVAVLMSAGRSRRIDVMPTLAQSACLPRT</sequence>
<protein>
    <submittedName>
        <fullName evidence="1">Uncharacterized protein</fullName>
    </submittedName>
</protein>
<dbReference type="AlphaFoldDB" id="A0A654U740"/>
<evidence type="ECO:0000313" key="3">
    <source>
        <dbReference type="Proteomes" id="UP000039021"/>
    </source>
</evidence>
<organism evidence="1 4">
    <name type="scientific">Mycobacterium tuberculosis</name>
    <dbReference type="NCBI Taxonomy" id="1773"/>
    <lineage>
        <taxon>Bacteria</taxon>
        <taxon>Bacillati</taxon>
        <taxon>Actinomycetota</taxon>
        <taxon>Actinomycetes</taxon>
        <taxon>Mycobacteriales</taxon>
        <taxon>Mycobacteriaceae</taxon>
        <taxon>Mycobacterium</taxon>
        <taxon>Mycobacterium tuberculosis complex</taxon>
    </lineage>
</organism>
<name>A0A654U740_MYCTX</name>